<dbReference type="Pfam" id="PF01509">
    <property type="entry name" value="TruB_N"/>
    <property type="match status" value="1"/>
</dbReference>
<dbReference type="AlphaFoldDB" id="A0A6H9XEK8"/>
<evidence type="ECO:0000259" key="7">
    <source>
        <dbReference type="Pfam" id="PF09142"/>
    </source>
</evidence>
<keyword evidence="3 5" id="KW-0819">tRNA processing</keyword>
<keyword evidence="4 5" id="KW-0413">Isomerase</keyword>
<comment type="similarity">
    <text evidence="2 5">Belongs to the pseudouridine synthase TruB family. Type 1 subfamily.</text>
</comment>
<dbReference type="PANTHER" id="PTHR13767:SF2">
    <property type="entry name" value="PSEUDOURIDYLATE SYNTHASE TRUB1"/>
    <property type="match status" value="1"/>
</dbReference>
<accession>A0A6H9XEK8</accession>
<comment type="caution">
    <text evidence="9">The sequence shown here is derived from an EMBL/GenBank/DDBJ whole genome shotgun (WGS) entry which is preliminary data.</text>
</comment>
<comment type="function">
    <text evidence="5">Responsible for synthesis of pseudouridine from uracil-55 in the psi GC loop of transfer RNAs.</text>
</comment>
<dbReference type="CDD" id="cd02573">
    <property type="entry name" value="PseudoU_synth_EcTruB"/>
    <property type="match status" value="1"/>
</dbReference>
<gene>
    <name evidence="5 9" type="primary">truB</name>
    <name evidence="9" type="ORF">NCTC10254_01907</name>
</gene>
<evidence type="ECO:0000313" key="10">
    <source>
        <dbReference type="Proteomes" id="UP000249886"/>
    </source>
</evidence>
<evidence type="ECO:0000256" key="4">
    <source>
        <dbReference type="ARBA" id="ARBA00023235"/>
    </source>
</evidence>
<dbReference type="Proteomes" id="UP000249886">
    <property type="component" value="Unassembled WGS sequence"/>
</dbReference>
<dbReference type="SUPFAM" id="SSF55120">
    <property type="entry name" value="Pseudouridine synthase"/>
    <property type="match status" value="1"/>
</dbReference>
<dbReference type="GeneID" id="84574116"/>
<dbReference type="Gene3D" id="2.30.130.10">
    <property type="entry name" value="PUA domain"/>
    <property type="match status" value="1"/>
</dbReference>
<evidence type="ECO:0000259" key="6">
    <source>
        <dbReference type="Pfam" id="PF01509"/>
    </source>
</evidence>
<dbReference type="GO" id="GO:0003723">
    <property type="term" value="F:RNA binding"/>
    <property type="evidence" value="ECO:0007669"/>
    <property type="project" value="InterPro"/>
</dbReference>
<dbReference type="GO" id="GO:0160148">
    <property type="term" value="F:tRNA pseudouridine(55) synthase activity"/>
    <property type="evidence" value="ECO:0007669"/>
    <property type="project" value="UniProtKB-EC"/>
</dbReference>
<feature type="domain" description="Pseudouridine synthase II N-terminal" evidence="6">
    <location>
        <begin position="33"/>
        <end position="185"/>
    </location>
</feature>
<dbReference type="SUPFAM" id="SSF88697">
    <property type="entry name" value="PUA domain-like"/>
    <property type="match status" value="1"/>
</dbReference>
<dbReference type="InterPro" id="IPR014780">
    <property type="entry name" value="tRNA_psdUridine_synth_TruB"/>
</dbReference>
<evidence type="ECO:0000259" key="8">
    <source>
        <dbReference type="Pfam" id="PF16198"/>
    </source>
</evidence>
<reference evidence="9 10" key="1">
    <citation type="submission" date="2018-06" db="EMBL/GenBank/DDBJ databases">
        <authorList>
            <consortium name="Pathogen Informatics"/>
            <person name="Doyle S."/>
        </authorList>
    </citation>
    <scope>NUCLEOTIDE SEQUENCE [LARGE SCALE GENOMIC DNA]</scope>
    <source>
        <strain evidence="9 10">NCTC10254</strain>
    </source>
</reference>
<dbReference type="InterPro" id="IPR002501">
    <property type="entry name" value="PsdUridine_synth_N"/>
</dbReference>
<feature type="domain" description="tRNA pseudouridine synthase II TruB subfamily 2 C-terminal" evidence="7">
    <location>
        <begin position="242"/>
        <end position="297"/>
    </location>
</feature>
<dbReference type="InterPro" id="IPR015947">
    <property type="entry name" value="PUA-like_sf"/>
</dbReference>
<evidence type="ECO:0000256" key="5">
    <source>
        <dbReference type="HAMAP-Rule" id="MF_01080"/>
    </source>
</evidence>
<feature type="domain" description="tRNA pseudouridylate synthase B C-terminal" evidence="8">
    <location>
        <begin position="186"/>
        <end position="226"/>
    </location>
</feature>
<comment type="catalytic activity">
    <reaction evidence="1 5">
        <text>uridine(55) in tRNA = pseudouridine(55) in tRNA</text>
        <dbReference type="Rhea" id="RHEA:42532"/>
        <dbReference type="Rhea" id="RHEA-COMP:10101"/>
        <dbReference type="Rhea" id="RHEA-COMP:10102"/>
        <dbReference type="ChEBI" id="CHEBI:65314"/>
        <dbReference type="ChEBI" id="CHEBI:65315"/>
        <dbReference type="EC" id="5.4.99.25"/>
    </reaction>
</comment>
<dbReference type="Gene3D" id="3.30.2350.10">
    <property type="entry name" value="Pseudouridine synthase"/>
    <property type="match status" value="1"/>
</dbReference>
<evidence type="ECO:0000256" key="1">
    <source>
        <dbReference type="ARBA" id="ARBA00000385"/>
    </source>
</evidence>
<evidence type="ECO:0000256" key="3">
    <source>
        <dbReference type="ARBA" id="ARBA00022694"/>
    </source>
</evidence>
<dbReference type="EC" id="5.4.99.25" evidence="5"/>
<dbReference type="PANTHER" id="PTHR13767">
    <property type="entry name" value="TRNA-PSEUDOURIDINE SYNTHASE"/>
    <property type="match status" value="1"/>
</dbReference>
<dbReference type="GO" id="GO:1990481">
    <property type="term" value="P:mRNA pseudouridine synthesis"/>
    <property type="evidence" value="ECO:0007669"/>
    <property type="project" value="TreeGrafter"/>
</dbReference>
<evidence type="ECO:0000313" key="9">
    <source>
        <dbReference type="EMBL" id="SPW30798.1"/>
    </source>
</evidence>
<protein>
    <recommendedName>
        <fullName evidence="5">tRNA pseudouridine synthase B</fullName>
        <ecNumber evidence="5">5.4.99.25</ecNumber>
    </recommendedName>
    <alternativeName>
        <fullName evidence="5">tRNA pseudouridine(55) synthase</fullName>
        <shortName evidence="5">Psi55 synthase</shortName>
    </alternativeName>
    <alternativeName>
        <fullName evidence="5">tRNA pseudouridylate synthase</fullName>
    </alternativeName>
    <alternativeName>
        <fullName evidence="5">tRNA-uridine isomerase</fullName>
    </alternativeName>
</protein>
<dbReference type="Pfam" id="PF09142">
    <property type="entry name" value="TruB_C"/>
    <property type="match status" value="1"/>
</dbReference>
<sequence length="302" mass="32269">MTQASPDPLATSGLVVVDKPAGMTSHDVIGRLRRIFHTRRVGHAGTLDPLATGVLIVGINRGTKFLTHLVAATKSYQATIRLGMATTTDDAEGAEISRADTTHLTDDDITAALSQFIGRIMQRPAAVSAIKIDGKRAHERVRAGESITIPAREVTISQLTPTGFDHHDEFIDMNITVDCSSGTYIRSIARDLGEVLHVGGHITALRRTAVGNFTLADTRTLTQLETNPHLSLSLDQTLTRCYPTLAITEAEATALSLGQWLPARGLDGTHAAVSPDGRSIALVKETGNRLATVFVARPATLT</sequence>
<dbReference type="InterPro" id="IPR032819">
    <property type="entry name" value="TruB_C"/>
</dbReference>
<dbReference type="NCBIfam" id="TIGR00431">
    <property type="entry name" value="TruB"/>
    <property type="match status" value="1"/>
</dbReference>
<dbReference type="InterPro" id="IPR036974">
    <property type="entry name" value="PUA_sf"/>
</dbReference>
<dbReference type="EMBL" id="UARK01000023">
    <property type="protein sequence ID" value="SPW30798.1"/>
    <property type="molecule type" value="Genomic_DNA"/>
</dbReference>
<proteinExistence type="inferred from homology"/>
<dbReference type="InterPro" id="IPR020103">
    <property type="entry name" value="PsdUridine_synth_cat_dom_sf"/>
</dbReference>
<dbReference type="RefSeq" id="WP_005526607.1">
    <property type="nucleotide sequence ID" value="NZ_CAUOYC010000002.1"/>
</dbReference>
<feature type="active site" description="Nucleophile" evidence="5">
    <location>
        <position position="48"/>
    </location>
</feature>
<dbReference type="Pfam" id="PF16198">
    <property type="entry name" value="TruB_C_2"/>
    <property type="match status" value="1"/>
</dbReference>
<organism evidence="9 10">
    <name type="scientific">Corynebacterium matruchotii</name>
    <dbReference type="NCBI Taxonomy" id="43768"/>
    <lineage>
        <taxon>Bacteria</taxon>
        <taxon>Bacillati</taxon>
        <taxon>Actinomycetota</taxon>
        <taxon>Actinomycetes</taxon>
        <taxon>Mycobacteriales</taxon>
        <taxon>Corynebacteriaceae</taxon>
        <taxon>Corynebacterium</taxon>
    </lineage>
</organism>
<dbReference type="HAMAP" id="MF_01080">
    <property type="entry name" value="TruB_bact"/>
    <property type="match status" value="1"/>
</dbReference>
<dbReference type="GO" id="GO:0031119">
    <property type="term" value="P:tRNA pseudouridine synthesis"/>
    <property type="evidence" value="ECO:0007669"/>
    <property type="project" value="UniProtKB-UniRule"/>
</dbReference>
<evidence type="ECO:0000256" key="2">
    <source>
        <dbReference type="ARBA" id="ARBA00005642"/>
    </source>
</evidence>
<dbReference type="InterPro" id="IPR015225">
    <property type="entry name" value="tRNA_psdUridine_synth_fam2_C"/>
</dbReference>
<name>A0A6H9XEK8_9CORY</name>